<keyword evidence="1" id="KW-1133">Transmembrane helix</keyword>
<name>A0A1B0AYV5_9MUSC</name>
<proteinExistence type="predicted"/>
<protein>
    <submittedName>
        <fullName evidence="2">Uncharacterized protein</fullName>
    </submittedName>
</protein>
<evidence type="ECO:0000256" key="1">
    <source>
        <dbReference type="SAM" id="Phobius"/>
    </source>
</evidence>
<evidence type="ECO:0000313" key="3">
    <source>
        <dbReference type="Proteomes" id="UP000092460"/>
    </source>
</evidence>
<dbReference type="Proteomes" id="UP000092460">
    <property type="component" value="Unassembled WGS sequence"/>
</dbReference>
<organism evidence="2 3">
    <name type="scientific">Glossina palpalis gambiensis</name>
    <dbReference type="NCBI Taxonomy" id="67801"/>
    <lineage>
        <taxon>Eukaryota</taxon>
        <taxon>Metazoa</taxon>
        <taxon>Ecdysozoa</taxon>
        <taxon>Arthropoda</taxon>
        <taxon>Hexapoda</taxon>
        <taxon>Insecta</taxon>
        <taxon>Pterygota</taxon>
        <taxon>Neoptera</taxon>
        <taxon>Endopterygota</taxon>
        <taxon>Diptera</taxon>
        <taxon>Brachycera</taxon>
        <taxon>Muscomorpha</taxon>
        <taxon>Hippoboscoidea</taxon>
        <taxon>Glossinidae</taxon>
        <taxon>Glossina</taxon>
    </lineage>
</organism>
<keyword evidence="3" id="KW-1185">Reference proteome</keyword>
<dbReference type="AlphaFoldDB" id="A0A1B0AYV5"/>
<dbReference type="VEuPathDB" id="VectorBase:GPPI013351"/>
<keyword evidence="1" id="KW-0812">Transmembrane</keyword>
<sequence>MNFPSLLIPSIEAVAYLLCSSFIKKHKLSRWSMFGTFNILEPYASKMPNAENFPVSDNAAEYMFIKSSEDLLPILILYSIQECEIIDFLKINFRLFIFYLFLLRLNIATFSVWLRHTAFLNSEND</sequence>
<reference evidence="3" key="1">
    <citation type="submission" date="2015-01" db="EMBL/GenBank/DDBJ databases">
        <authorList>
            <person name="Aksoy S."/>
            <person name="Warren W."/>
            <person name="Wilson R.K."/>
        </authorList>
    </citation>
    <scope>NUCLEOTIDE SEQUENCE [LARGE SCALE GENOMIC DNA]</scope>
    <source>
        <strain evidence="3">IAEA</strain>
    </source>
</reference>
<accession>A0A1B0AYV5</accession>
<evidence type="ECO:0000313" key="2">
    <source>
        <dbReference type="EnsemblMetazoa" id="GPPI013351-PA"/>
    </source>
</evidence>
<dbReference type="EMBL" id="JXJN01005980">
    <property type="status" value="NOT_ANNOTATED_CDS"/>
    <property type="molecule type" value="Genomic_DNA"/>
</dbReference>
<feature type="transmembrane region" description="Helical" evidence="1">
    <location>
        <begin position="95"/>
        <end position="114"/>
    </location>
</feature>
<reference evidence="2" key="2">
    <citation type="submission" date="2020-05" db="UniProtKB">
        <authorList>
            <consortium name="EnsemblMetazoa"/>
        </authorList>
    </citation>
    <scope>IDENTIFICATION</scope>
    <source>
        <strain evidence="2">IAEA</strain>
    </source>
</reference>
<keyword evidence="1" id="KW-0472">Membrane</keyword>
<dbReference type="EnsemblMetazoa" id="GPPI013351-RA">
    <property type="protein sequence ID" value="GPPI013351-PA"/>
    <property type="gene ID" value="GPPI013351"/>
</dbReference>